<gene>
    <name evidence="2" type="ORF">GUJ93_ZPchr0013g37832</name>
</gene>
<sequence>MAGDKTALTGELVCSRLPPPHELGPELGILCGQRISWAFTSSGVGFLCRDANQLSMAGDQGSSGELDAKGSRMPGEVGDDLRSARGDRARHGRTDGRDSVTIKSAKGRPVQVIKRLEGIESGKDLLAVEFVDWRHMSAVGKAFSQDPEGPSGGDEDGLGDMAAQMASLQAKVARWRQEAADRLRSQATQVIPEVPQDDELHYPEALENASFDSESPLHLELQKVRFDPKFKTSKLYKYAGDEDPGEFSHSYALAIEANGGVSEEGWLRRTASTPSILQEVKLEVKTSTPSQGPSFEVEHDRRRGQKHPRSEVLNIAPPQKFAPKTSQPSGSKTSGWRPPGKPAGKAQAFFCCVHGEN</sequence>
<keyword evidence="3" id="KW-1185">Reference proteome</keyword>
<name>A0A8J5WQV1_ZIZPA</name>
<feature type="compositionally biased region" description="Basic and acidic residues" evidence="1">
    <location>
        <begin position="79"/>
        <end position="100"/>
    </location>
</feature>
<evidence type="ECO:0000256" key="1">
    <source>
        <dbReference type="SAM" id="MobiDB-lite"/>
    </source>
</evidence>
<evidence type="ECO:0000313" key="3">
    <source>
        <dbReference type="Proteomes" id="UP000729402"/>
    </source>
</evidence>
<feature type="region of interest" description="Disordered" evidence="1">
    <location>
        <begin position="57"/>
        <end position="100"/>
    </location>
</feature>
<feature type="compositionally biased region" description="Polar residues" evidence="1">
    <location>
        <begin position="324"/>
        <end position="334"/>
    </location>
</feature>
<dbReference type="EMBL" id="JAAALK010000079">
    <property type="protein sequence ID" value="KAG8095865.1"/>
    <property type="molecule type" value="Genomic_DNA"/>
</dbReference>
<dbReference type="Proteomes" id="UP000729402">
    <property type="component" value="Unassembled WGS sequence"/>
</dbReference>
<feature type="region of interest" description="Disordered" evidence="1">
    <location>
        <begin position="284"/>
        <end position="345"/>
    </location>
</feature>
<accession>A0A8J5WQV1</accession>
<proteinExistence type="predicted"/>
<comment type="caution">
    <text evidence="2">The sequence shown here is derived from an EMBL/GenBank/DDBJ whole genome shotgun (WGS) entry which is preliminary data.</text>
</comment>
<protein>
    <submittedName>
        <fullName evidence="2">Uncharacterized protein</fullName>
    </submittedName>
</protein>
<organism evidence="2 3">
    <name type="scientific">Zizania palustris</name>
    <name type="common">Northern wild rice</name>
    <dbReference type="NCBI Taxonomy" id="103762"/>
    <lineage>
        <taxon>Eukaryota</taxon>
        <taxon>Viridiplantae</taxon>
        <taxon>Streptophyta</taxon>
        <taxon>Embryophyta</taxon>
        <taxon>Tracheophyta</taxon>
        <taxon>Spermatophyta</taxon>
        <taxon>Magnoliopsida</taxon>
        <taxon>Liliopsida</taxon>
        <taxon>Poales</taxon>
        <taxon>Poaceae</taxon>
        <taxon>BOP clade</taxon>
        <taxon>Oryzoideae</taxon>
        <taxon>Oryzeae</taxon>
        <taxon>Zizaniinae</taxon>
        <taxon>Zizania</taxon>
    </lineage>
</organism>
<reference evidence="2" key="2">
    <citation type="submission" date="2021-02" db="EMBL/GenBank/DDBJ databases">
        <authorList>
            <person name="Kimball J.A."/>
            <person name="Haas M.W."/>
            <person name="Macchietto M."/>
            <person name="Kono T."/>
            <person name="Duquette J."/>
            <person name="Shao M."/>
        </authorList>
    </citation>
    <scope>NUCLEOTIDE SEQUENCE</scope>
    <source>
        <tissue evidence="2">Fresh leaf tissue</tissue>
    </source>
</reference>
<dbReference type="AlphaFoldDB" id="A0A8J5WQV1"/>
<evidence type="ECO:0000313" key="2">
    <source>
        <dbReference type="EMBL" id="KAG8095865.1"/>
    </source>
</evidence>
<reference evidence="2" key="1">
    <citation type="journal article" date="2021" name="bioRxiv">
        <title>Whole Genome Assembly and Annotation of Northern Wild Rice, Zizania palustris L., Supports a Whole Genome Duplication in the Zizania Genus.</title>
        <authorList>
            <person name="Haas M."/>
            <person name="Kono T."/>
            <person name="Macchietto M."/>
            <person name="Millas R."/>
            <person name="McGilp L."/>
            <person name="Shao M."/>
            <person name="Duquette J."/>
            <person name="Hirsch C.N."/>
            <person name="Kimball J."/>
        </authorList>
    </citation>
    <scope>NUCLEOTIDE SEQUENCE</scope>
    <source>
        <tissue evidence="2">Fresh leaf tissue</tissue>
    </source>
</reference>